<sequence length="292" mass="33720">MEKNTVNLKMFLSRQSKHYHPGDVVSGECVLRLSDHVKLRCISIEFQGESWTYWEETALYTLSHKNAEIYFHKKTTLFGSPDKKKNQTVCLPAGRHAFQFNFKIPPFSLPSSFESEYGYVRYWLKARIQRPWKLDEVTKEMLNVLSVVDVNCPRLLLPSFGEAQKSLNYLYDGTASQLRLTAVTDRNAYCPKERIILTTDIKNLPLTETYQSTVFLVQTISFKSRCGKSRIERCQRKIAERPSLAWTMDELEVPDVPPTMKSCGILTISYHIKVVVESHFTVIRHNAENGLN</sequence>
<dbReference type="InterPro" id="IPR011022">
    <property type="entry name" value="Arrestin_C-like"/>
</dbReference>
<organism evidence="3 4">
    <name type="scientific">Acropora cervicornis</name>
    <name type="common">Staghorn coral</name>
    <dbReference type="NCBI Taxonomy" id="6130"/>
    <lineage>
        <taxon>Eukaryota</taxon>
        <taxon>Metazoa</taxon>
        <taxon>Cnidaria</taxon>
        <taxon>Anthozoa</taxon>
        <taxon>Hexacorallia</taxon>
        <taxon>Scleractinia</taxon>
        <taxon>Astrocoeniina</taxon>
        <taxon>Acroporidae</taxon>
        <taxon>Acropora</taxon>
    </lineage>
</organism>
<dbReference type="PANTHER" id="PTHR11188">
    <property type="entry name" value="ARRESTIN DOMAIN CONTAINING PROTEIN"/>
    <property type="match status" value="1"/>
</dbReference>
<gene>
    <name evidence="3" type="ORF">P5673_011935</name>
</gene>
<feature type="domain" description="Arrestin C-terminal-like" evidence="2">
    <location>
        <begin position="174"/>
        <end position="285"/>
    </location>
</feature>
<dbReference type="SUPFAM" id="SSF81296">
    <property type="entry name" value="E set domains"/>
    <property type="match status" value="2"/>
</dbReference>
<dbReference type="SMART" id="SM01017">
    <property type="entry name" value="Arrestin_C"/>
    <property type="match status" value="1"/>
</dbReference>
<evidence type="ECO:0000259" key="2">
    <source>
        <dbReference type="SMART" id="SM01017"/>
    </source>
</evidence>
<reference evidence="3" key="1">
    <citation type="journal article" date="2023" name="G3 (Bethesda)">
        <title>Whole genome assembly and annotation of the endangered Caribbean coral Acropora cervicornis.</title>
        <authorList>
            <person name="Selwyn J.D."/>
            <person name="Vollmer S.V."/>
        </authorList>
    </citation>
    <scope>NUCLEOTIDE SEQUENCE</scope>
    <source>
        <strain evidence="3">K2</strain>
    </source>
</reference>
<dbReference type="InterPro" id="IPR014756">
    <property type="entry name" value="Ig_E-set"/>
</dbReference>
<dbReference type="Gene3D" id="2.60.40.640">
    <property type="match status" value="2"/>
</dbReference>
<proteinExistence type="inferred from homology"/>
<evidence type="ECO:0000256" key="1">
    <source>
        <dbReference type="ARBA" id="ARBA00005298"/>
    </source>
</evidence>
<dbReference type="InterPro" id="IPR014752">
    <property type="entry name" value="Arrestin-like_C"/>
</dbReference>
<dbReference type="Proteomes" id="UP001249851">
    <property type="component" value="Unassembled WGS sequence"/>
</dbReference>
<dbReference type="Pfam" id="PF02752">
    <property type="entry name" value="Arrestin_C"/>
    <property type="match status" value="1"/>
</dbReference>
<dbReference type="GO" id="GO:0005737">
    <property type="term" value="C:cytoplasm"/>
    <property type="evidence" value="ECO:0007669"/>
    <property type="project" value="TreeGrafter"/>
</dbReference>
<dbReference type="Pfam" id="PF00339">
    <property type="entry name" value="Arrestin_N"/>
    <property type="match status" value="1"/>
</dbReference>
<name>A0AAD9QNC4_ACRCE</name>
<accession>A0AAD9QNC4</accession>
<dbReference type="EMBL" id="JARQWQ010000022">
    <property type="protein sequence ID" value="KAK2564493.1"/>
    <property type="molecule type" value="Genomic_DNA"/>
</dbReference>
<dbReference type="InterPro" id="IPR050357">
    <property type="entry name" value="Arrestin_domain-protein"/>
</dbReference>
<comment type="caution">
    <text evidence="3">The sequence shown here is derived from an EMBL/GenBank/DDBJ whole genome shotgun (WGS) entry which is preliminary data.</text>
</comment>
<reference evidence="3" key="2">
    <citation type="journal article" date="2023" name="Science">
        <title>Genomic signatures of disease resistance in endangered staghorn corals.</title>
        <authorList>
            <person name="Vollmer S.V."/>
            <person name="Selwyn J.D."/>
            <person name="Despard B.A."/>
            <person name="Roesel C.L."/>
        </authorList>
    </citation>
    <scope>NUCLEOTIDE SEQUENCE</scope>
    <source>
        <strain evidence="3">K2</strain>
    </source>
</reference>
<keyword evidence="4" id="KW-1185">Reference proteome</keyword>
<dbReference type="InterPro" id="IPR011021">
    <property type="entry name" value="Arrestin-like_N"/>
</dbReference>
<evidence type="ECO:0000313" key="4">
    <source>
        <dbReference type="Proteomes" id="UP001249851"/>
    </source>
</evidence>
<evidence type="ECO:0000313" key="3">
    <source>
        <dbReference type="EMBL" id="KAK2564493.1"/>
    </source>
</evidence>
<comment type="similarity">
    <text evidence="1">Belongs to the arrestin family.</text>
</comment>
<protein>
    <submittedName>
        <fullName evidence="3">Arrestin domain-containing protein 3</fullName>
    </submittedName>
</protein>
<dbReference type="PANTHER" id="PTHR11188:SF17">
    <property type="entry name" value="FI21816P1"/>
    <property type="match status" value="1"/>
</dbReference>
<dbReference type="AlphaFoldDB" id="A0AAD9QNC4"/>
<dbReference type="GO" id="GO:0015031">
    <property type="term" value="P:protein transport"/>
    <property type="evidence" value="ECO:0007669"/>
    <property type="project" value="TreeGrafter"/>
</dbReference>